<evidence type="ECO:0000313" key="12">
    <source>
        <dbReference type="Proteomes" id="UP001497623"/>
    </source>
</evidence>
<dbReference type="Pfam" id="PF03567">
    <property type="entry name" value="Sulfotransfer_2"/>
    <property type="match status" value="1"/>
</dbReference>
<evidence type="ECO:0000256" key="2">
    <source>
        <dbReference type="ARBA" id="ARBA00006339"/>
    </source>
</evidence>
<evidence type="ECO:0000256" key="5">
    <source>
        <dbReference type="ARBA" id="ARBA00022989"/>
    </source>
</evidence>
<dbReference type="GO" id="GO:0016051">
    <property type="term" value="P:carbohydrate biosynthetic process"/>
    <property type="evidence" value="ECO:0007669"/>
    <property type="project" value="InterPro"/>
</dbReference>
<protein>
    <recommendedName>
        <fullName evidence="9">Carbohydrate sulfotransferase</fullName>
        <ecNumber evidence="9">2.8.2.-</ecNumber>
    </recommendedName>
</protein>
<evidence type="ECO:0000256" key="6">
    <source>
        <dbReference type="ARBA" id="ARBA00023034"/>
    </source>
</evidence>
<keyword evidence="3 9" id="KW-0808">Transferase</keyword>
<evidence type="ECO:0000256" key="4">
    <source>
        <dbReference type="ARBA" id="ARBA00022692"/>
    </source>
</evidence>
<keyword evidence="8 9" id="KW-0325">Glycoprotein</keyword>
<keyword evidence="10" id="KW-0175">Coiled coil</keyword>
<dbReference type="PANTHER" id="PTHR12137:SF54">
    <property type="entry name" value="CARBOHYDRATE SULFOTRANSFERASE"/>
    <property type="match status" value="1"/>
</dbReference>
<evidence type="ECO:0000313" key="11">
    <source>
        <dbReference type="EMBL" id="CAL4228689.1"/>
    </source>
</evidence>
<evidence type="ECO:0000256" key="7">
    <source>
        <dbReference type="ARBA" id="ARBA00023136"/>
    </source>
</evidence>
<comment type="similarity">
    <text evidence="2 9">Belongs to the sulfotransferase 2 family.</text>
</comment>
<evidence type="ECO:0000256" key="3">
    <source>
        <dbReference type="ARBA" id="ARBA00022679"/>
    </source>
</evidence>
<sequence>MTRLHSCVSKLGPFGLLMFVALLVLLKQTNENILHVARSATDVVSRNSRFHENRNLLPPGVSADDFQNLMSSQSPKVSSELTLLQKSLCQNLTSIISVPEKRHYSNLYHRILYQRHYRLLYCPVWKAMSTTWDAIILQMNNGNNEENKKLNAKHKTLKNKKKDFEHQSIKRESRIEYSLPEDRKDAKLLINNARCSLLIVRHPLLRLLSAYRDKMIYRKDKVKDYIFIRSLIIHRYRRSDSNSNSPYPTFSEFVEYVLDEWSSSDPRPGTWREFMRDWHPAYYLCAPCDIDYTHIIKY</sequence>
<evidence type="ECO:0000256" key="10">
    <source>
        <dbReference type="SAM" id="Coils"/>
    </source>
</evidence>
<dbReference type="AlphaFoldDB" id="A0AAV2STN5"/>
<dbReference type="InterPro" id="IPR005331">
    <property type="entry name" value="Sulfotransferase"/>
</dbReference>
<evidence type="ECO:0000256" key="9">
    <source>
        <dbReference type="RuleBase" id="RU364020"/>
    </source>
</evidence>
<keyword evidence="5 9" id="KW-1133">Transmembrane helix</keyword>
<feature type="transmembrane region" description="Helical" evidence="9">
    <location>
        <begin position="7"/>
        <end position="26"/>
    </location>
</feature>
<organism evidence="11 12">
    <name type="scientific">Meganyctiphanes norvegica</name>
    <name type="common">Northern krill</name>
    <name type="synonym">Thysanopoda norvegica</name>
    <dbReference type="NCBI Taxonomy" id="48144"/>
    <lineage>
        <taxon>Eukaryota</taxon>
        <taxon>Metazoa</taxon>
        <taxon>Ecdysozoa</taxon>
        <taxon>Arthropoda</taxon>
        <taxon>Crustacea</taxon>
        <taxon>Multicrustacea</taxon>
        <taxon>Malacostraca</taxon>
        <taxon>Eumalacostraca</taxon>
        <taxon>Eucarida</taxon>
        <taxon>Euphausiacea</taxon>
        <taxon>Euphausiidae</taxon>
        <taxon>Meganyctiphanes</taxon>
    </lineage>
</organism>
<dbReference type="Proteomes" id="UP001497623">
    <property type="component" value="Unassembled WGS sequence"/>
</dbReference>
<accession>A0AAV2STN5</accession>
<proteinExistence type="inferred from homology"/>
<dbReference type="GO" id="GO:0000139">
    <property type="term" value="C:Golgi membrane"/>
    <property type="evidence" value="ECO:0007669"/>
    <property type="project" value="UniProtKB-SubCell"/>
</dbReference>
<evidence type="ECO:0000256" key="8">
    <source>
        <dbReference type="ARBA" id="ARBA00023180"/>
    </source>
</evidence>
<feature type="non-terminal residue" evidence="11">
    <location>
        <position position="298"/>
    </location>
</feature>
<dbReference type="PANTHER" id="PTHR12137">
    <property type="entry name" value="CARBOHYDRATE SULFOTRANSFERASE"/>
    <property type="match status" value="1"/>
</dbReference>
<keyword evidence="7 9" id="KW-0472">Membrane</keyword>
<name>A0AAV2STN5_MEGNR</name>
<keyword evidence="9" id="KW-0735">Signal-anchor</keyword>
<gene>
    <name evidence="11" type="ORF">MNOR_LOCUS39625</name>
</gene>
<feature type="coiled-coil region" evidence="10">
    <location>
        <begin position="140"/>
        <end position="167"/>
    </location>
</feature>
<dbReference type="InterPro" id="IPR018011">
    <property type="entry name" value="Carb_sulfotrans_8-10"/>
</dbReference>
<comment type="subcellular location">
    <subcellularLocation>
        <location evidence="1 9">Golgi apparatus membrane</location>
        <topology evidence="1 9">Single-pass type II membrane protein</topology>
    </subcellularLocation>
</comment>
<keyword evidence="6 9" id="KW-0333">Golgi apparatus</keyword>
<keyword evidence="9" id="KW-0119">Carbohydrate metabolism</keyword>
<reference evidence="11 12" key="1">
    <citation type="submission" date="2024-05" db="EMBL/GenBank/DDBJ databases">
        <authorList>
            <person name="Wallberg A."/>
        </authorList>
    </citation>
    <scope>NUCLEOTIDE SEQUENCE [LARGE SCALE GENOMIC DNA]</scope>
</reference>
<evidence type="ECO:0000256" key="1">
    <source>
        <dbReference type="ARBA" id="ARBA00004323"/>
    </source>
</evidence>
<comment type="caution">
    <text evidence="11">The sequence shown here is derived from an EMBL/GenBank/DDBJ whole genome shotgun (WGS) entry which is preliminary data.</text>
</comment>
<dbReference type="EC" id="2.8.2.-" evidence="9"/>
<dbReference type="GO" id="GO:0008146">
    <property type="term" value="F:sulfotransferase activity"/>
    <property type="evidence" value="ECO:0007669"/>
    <property type="project" value="InterPro"/>
</dbReference>
<keyword evidence="12" id="KW-1185">Reference proteome</keyword>
<dbReference type="EMBL" id="CAXKWB010105977">
    <property type="protein sequence ID" value="CAL4228689.1"/>
    <property type="molecule type" value="Genomic_DNA"/>
</dbReference>
<keyword evidence="4 9" id="KW-0812">Transmembrane</keyword>